<gene>
    <name evidence="3" type="ORF">MIND_01396600</name>
</gene>
<feature type="region of interest" description="Disordered" evidence="1">
    <location>
        <begin position="368"/>
        <end position="400"/>
    </location>
</feature>
<evidence type="ECO:0000313" key="3">
    <source>
        <dbReference type="EMBL" id="KAF7289346.1"/>
    </source>
</evidence>
<dbReference type="InterPro" id="IPR014756">
    <property type="entry name" value="Ig_E-set"/>
</dbReference>
<protein>
    <submittedName>
        <fullName evidence="3">Arrestin-N domain-containing protein</fullName>
    </submittedName>
</protein>
<dbReference type="Pfam" id="PF00339">
    <property type="entry name" value="Arrestin_N"/>
    <property type="match status" value="1"/>
</dbReference>
<organism evidence="3 4">
    <name type="scientific">Mycena indigotica</name>
    <dbReference type="NCBI Taxonomy" id="2126181"/>
    <lineage>
        <taxon>Eukaryota</taxon>
        <taxon>Fungi</taxon>
        <taxon>Dikarya</taxon>
        <taxon>Basidiomycota</taxon>
        <taxon>Agaricomycotina</taxon>
        <taxon>Agaricomycetes</taxon>
        <taxon>Agaricomycetidae</taxon>
        <taxon>Agaricales</taxon>
        <taxon>Marasmiineae</taxon>
        <taxon>Mycenaceae</taxon>
        <taxon>Mycena</taxon>
    </lineage>
</organism>
<dbReference type="Proteomes" id="UP000636479">
    <property type="component" value="Unassembled WGS sequence"/>
</dbReference>
<evidence type="ECO:0000259" key="2">
    <source>
        <dbReference type="Pfam" id="PF00339"/>
    </source>
</evidence>
<comment type="caution">
    <text evidence="3">The sequence shown here is derived from an EMBL/GenBank/DDBJ whole genome shotgun (WGS) entry which is preliminary data.</text>
</comment>
<evidence type="ECO:0000313" key="4">
    <source>
        <dbReference type="Proteomes" id="UP000636479"/>
    </source>
</evidence>
<dbReference type="OrthoDB" id="2333384at2759"/>
<reference evidence="3" key="1">
    <citation type="submission" date="2020-05" db="EMBL/GenBank/DDBJ databases">
        <title>Mycena genomes resolve the evolution of fungal bioluminescence.</title>
        <authorList>
            <person name="Tsai I.J."/>
        </authorList>
    </citation>
    <scope>NUCLEOTIDE SEQUENCE</scope>
    <source>
        <strain evidence="3">171206Taipei</strain>
    </source>
</reference>
<dbReference type="RefSeq" id="XP_037213377.1">
    <property type="nucleotide sequence ID" value="XM_037370376.1"/>
</dbReference>
<name>A0A8H6RZP4_9AGAR</name>
<dbReference type="GeneID" id="59352892"/>
<dbReference type="Gene3D" id="2.60.40.640">
    <property type="match status" value="1"/>
</dbReference>
<dbReference type="GO" id="GO:0005737">
    <property type="term" value="C:cytoplasm"/>
    <property type="evidence" value="ECO:0007669"/>
    <property type="project" value="TreeGrafter"/>
</dbReference>
<feature type="domain" description="Arrestin-like N-terminal" evidence="2">
    <location>
        <begin position="20"/>
        <end position="150"/>
    </location>
</feature>
<dbReference type="AlphaFoldDB" id="A0A8H6RZP4"/>
<evidence type="ECO:0000256" key="1">
    <source>
        <dbReference type="SAM" id="MobiDB-lite"/>
    </source>
</evidence>
<dbReference type="EMBL" id="JACAZF010000017">
    <property type="protein sequence ID" value="KAF7289346.1"/>
    <property type="molecule type" value="Genomic_DNA"/>
</dbReference>
<keyword evidence="4" id="KW-1185">Reference proteome</keyword>
<sequence>MSPPSDDGPITLQFRNITRVAGETLQGTVLVNVQLAQEDKIEQVRIKFRGSIHTSITESNGQSSTTYKQTIPLFHQKTPLWTQGSAYPDPGSHILSLPFEFTLPADLPPSFHCYAVNRHATIGYSLEVVGDRPGMFKFNRRIRRAISIVPAATPRQLLTRESLLQTWTGAWKPWVREEKLRRGIWGDYSHARATFTMPHLGFYPISTPIPFSLLIETDTKPMDREDCPDKPVDKNGKPLFPAPPTLSSEVKLSLYRWTQLRVKSRVRQVEDTYKLSNSLGDPHCVAAVVHTESPPEWIVAPGSKDEKGKGFWRRAIKFESAVTINYAPTWQGETLRWHYQLTFTIPFPGIRNDFKIFIPIQLDTSRPCPPPPKGVAGSSGPSYADVLPPGPPPMLDDLPPAYWAGDHHGWEDDKK</sequence>
<dbReference type="PANTHER" id="PTHR11188:SF17">
    <property type="entry name" value="FI21816P1"/>
    <property type="match status" value="1"/>
</dbReference>
<dbReference type="GO" id="GO:0015031">
    <property type="term" value="P:protein transport"/>
    <property type="evidence" value="ECO:0007669"/>
    <property type="project" value="TreeGrafter"/>
</dbReference>
<accession>A0A8H6RZP4</accession>
<dbReference type="InterPro" id="IPR050357">
    <property type="entry name" value="Arrestin_domain-protein"/>
</dbReference>
<dbReference type="InterPro" id="IPR014752">
    <property type="entry name" value="Arrestin-like_C"/>
</dbReference>
<dbReference type="SUPFAM" id="SSF81296">
    <property type="entry name" value="E set domains"/>
    <property type="match status" value="1"/>
</dbReference>
<dbReference type="InterPro" id="IPR011021">
    <property type="entry name" value="Arrestin-like_N"/>
</dbReference>
<dbReference type="PANTHER" id="PTHR11188">
    <property type="entry name" value="ARRESTIN DOMAIN CONTAINING PROTEIN"/>
    <property type="match status" value="1"/>
</dbReference>
<proteinExistence type="predicted"/>